<dbReference type="KEGG" id="dtn:DTL3_0567"/>
<dbReference type="Proteomes" id="UP000032809">
    <property type="component" value="Chromosome I"/>
</dbReference>
<dbReference type="RefSeq" id="WP_045087438.1">
    <property type="nucleotide sequence ID" value="NZ_LN824141.1"/>
</dbReference>
<dbReference type="AlphaFoldDB" id="A0A0C7NIY0"/>
<keyword evidence="3" id="KW-0732">Signal</keyword>
<dbReference type="GO" id="GO:0015768">
    <property type="term" value="P:maltose transport"/>
    <property type="evidence" value="ECO:0007669"/>
    <property type="project" value="TreeGrafter"/>
</dbReference>
<dbReference type="CDD" id="cd14748">
    <property type="entry name" value="PBP2_UgpB"/>
    <property type="match status" value="1"/>
</dbReference>
<protein>
    <recommendedName>
        <fullName evidence="6">ABC transporter substrate-binding protein</fullName>
    </recommendedName>
</protein>
<keyword evidence="5" id="KW-1185">Reference proteome</keyword>
<dbReference type="OrthoDB" id="9795467at2"/>
<keyword evidence="2" id="KW-0813">Transport</keyword>
<sequence length="412" mass="46748">MKKFLSVLFLVTLCVVGFSKTTIVHWMHHSPARLEFVDKMAKQFMEENPDVEIVIQSIPLSEYKTKLLAAVAAGSGPDVAQVPGEAMLELYYYQVIQPFPTTVMSIEKLQKDYIEPTVRNLIIDGELYGLPTDVQTIVLFYNPVLFEQAGLDPNRPPEDWNELIEYAKKLTKWEDGKMVQSGWAFEGYDRELETMMRCAGATFWEDEKQTKVKLEPAILETYEFYKKAIEEHKVYTPEFGSRWTGFRQIKEGMVLGHGAMVGSFMVGSHPDLVFRTAPVPKHPVTGKRITALTSWSLSIMEGCKDPEAAAKWLLYITSEDAQRKWLEETGELPSLKVVANDPKYKDDPLLGAVVDSLNYAEPTFSKGWANPSSMLRDAYNEIIKKGVPIEEAASKAIKEINKYLEETFGQFE</sequence>
<comment type="similarity">
    <text evidence="1">Belongs to the bacterial solute-binding protein 1 family.</text>
</comment>
<dbReference type="InterPro" id="IPR006059">
    <property type="entry name" value="SBP"/>
</dbReference>
<gene>
    <name evidence="4" type="ORF">DTL3_0567</name>
</gene>
<dbReference type="Pfam" id="PF01547">
    <property type="entry name" value="SBP_bac_1"/>
    <property type="match status" value="1"/>
</dbReference>
<dbReference type="HOGENOM" id="CLU_031285_10_0_0"/>
<evidence type="ECO:0008006" key="6">
    <source>
        <dbReference type="Google" id="ProtNLM"/>
    </source>
</evidence>
<evidence type="ECO:0000313" key="4">
    <source>
        <dbReference type="EMBL" id="CEP77886.1"/>
    </source>
</evidence>
<accession>A0A0C7NIY0</accession>
<evidence type="ECO:0000256" key="2">
    <source>
        <dbReference type="ARBA" id="ARBA00022448"/>
    </source>
</evidence>
<evidence type="ECO:0000313" key="5">
    <source>
        <dbReference type="Proteomes" id="UP000032809"/>
    </source>
</evidence>
<evidence type="ECO:0000256" key="3">
    <source>
        <dbReference type="ARBA" id="ARBA00022729"/>
    </source>
</evidence>
<dbReference type="PANTHER" id="PTHR30061:SF50">
    <property type="entry name" value="MALTOSE_MALTODEXTRIN-BINDING PERIPLASMIC PROTEIN"/>
    <property type="match status" value="1"/>
</dbReference>
<dbReference type="PANTHER" id="PTHR30061">
    <property type="entry name" value="MALTOSE-BINDING PERIPLASMIC PROTEIN"/>
    <property type="match status" value="1"/>
</dbReference>
<organism evidence="4 5">
    <name type="scientific">Defluviitoga tunisiensis</name>
    <dbReference type="NCBI Taxonomy" id="1006576"/>
    <lineage>
        <taxon>Bacteria</taxon>
        <taxon>Thermotogati</taxon>
        <taxon>Thermotogota</taxon>
        <taxon>Thermotogae</taxon>
        <taxon>Petrotogales</taxon>
        <taxon>Petrotogaceae</taxon>
        <taxon>Defluviitoga</taxon>
    </lineage>
</organism>
<reference evidence="5" key="1">
    <citation type="submission" date="2014-11" db="EMBL/GenBank/DDBJ databases">
        <authorList>
            <person name="Wibberg D."/>
        </authorList>
    </citation>
    <scope>NUCLEOTIDE SEQUENCE [LARGE SCALE GENOMIC DNA]</scope>
    <source>
        <strain evidence="5">L3</strain>
    </source>
</reference>
<dbReference type="EMBL" id="LN824141">
    <property type="protein sequence ID" value="CEP77886.1"/>
    <property type="molecule type" value="Genomic_DNA"/>
</dbReference>
<dbReference type="GO" id="GO:1901982">
    <property type="term" value="F:maltose binding"/>
    <property type="evidence" value="ECO:0007669"/>
    <property type="project" value="TreeGrafter"/>
</dbReference>
<evidence type="ECO:0000256" key="1">
    <source>
        <dbReference type="ARBA" id="ARBA00008520"/>
    </source>
</evidence>
<dbReference type="GO" id="GO:0055052">
    <property type="term" value="C:ATP-binding cassette (ABC) transporter complex, substrate-binding subunit-containing"/>
    <property type="evidence" value="ECO:0007669"/>
    <property type="project" value="TreeGrafter"/>
</dbReference>
<name>A0A0C7NIY0_DEFTU</name>
<dbReference type="GO" id="GO:0042956">
    <property type="term" value="P:maltodextrin transmembrane transport"/>
    <property type="evidence" value="ECO:0007669"/>
    <property type="project" value="TreeGrafter"/>
</dbReference>
<proteinExistence type="inferred from homology"/>
<dbReference type="SUPFAM" id="SSF53850">
    <property type="entry name" value="Periplasmic binding protein-like II"/>
    <property type="match status" value="1"/>
</dbReference>
<dbReference type="Gene3D" id="3.40.190.10">
    <property type="entry name" value="Periplasmic binding protein-like II"/>
    <property type="match status" value="1"/>
</dbReference>
<dbReference type="STRING" id="1006576.DTL3_0567"/>